<accession>A0A0A8ZFK3</accession>
<reference evidence="2" key="1">
    <citation type="submission" date="2014-09" db="EMBL/GenBank/DDBJ databases">
        <authorList>
            <person name="Magalhaes I.L.F."/>
            <person name="Oliveira U."/>
            <person name="Santos F.R."/>
            <person name="Vidigal T.H.D.A."/>
            <person name="Brescovit A.D."/>
            <person name="Santos A.J."/>
        </authorList>
    </citation>
    <scope>NUCLEOTIDE SEQUENCE</scope>
    <source>
        <tissue evidence="2">Shoot tissue taken approximately 20 cm above the soil surface</tissue>
    </source>
</reference>
<feature type="region of interest" description="Disordered" evidence="1">
    <location>
        <begin position="1"/>
        <end position="21"/>
    </location>
</feature>
<dbReference type="AlphaFoldDB" id="A0A0A8ZFK3"/>
<organism evidence="2">
    <name type="scientific">Arundo donax</name>
    <name type="common">Giant reed</name>
    <name type="synonym">Donax arundinaceus</name>
    <dbReference type="NCBI Taxonomy" id="35708"/>
    <lineage>
        <taxon>Eukaryota</taxon>
        <taxon>Viridiplantae</taxon>
        <taxon>Streptophyta</taxon>
        <taxon>Embryophyta</taxon>
        <taxon>Tracheophyta</taxon>
        <taxon>Spermatophyta</taxon>
        <taxon>Magnoliopsida</taxon>
        <taxon>Liliopsida</taxon>
        <taxon>Poales</taxon>
        <taxon>Poaceae</taxon>
        <taxon>PACMAD clade</taxon>
        <taxon>Arundinoideae</taxon>
        <taxon>Arundineae</taxon>
        <taxon>Arundo</taxon>
    </lineage>
</organism>
<evidence type="ECO:0000256" key="1">
    <source>
        <dbReference type="SAM" id="MobiDB-lite"/>
    </source>
</evidence>
<sequence>MTTRGGVYVRPVDSTKSTEPS</sequence>
<dbReference type="EMBL" id="GBRH01259731">
    <property type="protein sequence ID" value="JAD38164.1"/>
    <property type="molecule type" value="Transcribed_RNA"/>
</dbReference>
<reference evidence="2" key="2">
    <citation type="journal article" date="2015" name="Data Brief">
        <title>Shoot transcriptome of the giant reed, Arundo donax.</title>
        <authorList>
            <person name="Barrero R.A."/>
            <person name="Guerrero F.D."/>
            <person name="Moolhuijzen P."/>
            <person name="Goolsby J.A."/>
            <person name="Tidwell J."/>
            <person name="Bellgard S.E."/>
            <person name="Bellgard M.I."/>
        </authorList>
    </citation>
    <scope>NUCLEOTIDE SEQUENCE</scope>
    <source>
        <tissue evidence="2">Shoot tissue taken approximately 20 cm above the soil surface</tissue>
    </source>
</reference>
<proteinExistence type="predicted"/>
<name>A0A0A8ZFK3_ARUDO</name>
<evidence type="ECO:0000313" key="2">
    <source>
        <dbReference type="EMBL" id="JAD38164.1"/>
    </source>
</evidence>
<protein>
    <submittedName>
        <fullName evidence="2">Uncharacterized protein</fullName>
    </submittedName>
</protein>